<keyword evidence="19" id="KW-1185">Reference proteome</keyword>
<dbReference type="EC" id="3.4.21.108" evidence="5"/>
<sequence length="426" mass="46729">MASPIRTYITVGRQFLRGNGIFQYYRLSSKPRNFMNLSTNSLRGHGEKLRHLNLRLLSTLAGLGLLGSVGLKYYLRPVLAVSNDKNDDDYNEDTENTSNTVSNRVKYNFIADIVEKAVPAVVYIEVVARSPFHSVLSNGSGFIVNENGIILTNAHVVANRTNVVVKLHDGRKINGTVLITDPVSDLATIKINASKLPVLKLGKSESLRTGEWVIAMGSPFSLANTVTSGIVSTPLRGSEELGLHHQNMSYIQTDAVINFGNSGGPLINLDGEVIGINTLKVTTGISFAIPSDYAKKFLLKTEQFLSNTHKKSWIGSSSPTFVAQPRHYIGITMLTLNPSILITLKERLIDFPDVSHGIYIHKIIIDSPADRAGLKVGDVIVAVNNKNVSDSSDVYKAIESGQLLTLAICRRRQTLNIKIEPEMIYD</sequence>
<dbReference type="GO" id="GO:0006915">
    <property type="term" value="P:apoptotic process"/>
    <property type="evidence" value="ECO:0007669"/>
    <property type="project" value="UniProtKB-KW"/>
</dbReference>
<evidence type="ECO:0000256" key="14">
    <source>
        <dbReference type="ARBA" id="ARBA00023128"/>
    </source>
</evidence>
<dbReference type="GO" id="GO:0006508">
    <property type="term" value="P:proteolysis"/>
    <property type="evidence" value="ECO:0007669"/>
    <property type="project" value="UniProtKB-KW"/>
</dbReference>
<evidence type="ECO:0000256" key="15">
    <source>
        <dbReference type="ARBA" id="ARBA00023136"/>
    </source>
</evidence>
<dbReference type="Proteomes" id="UP001162480">
    <property type="component" value="Chromosome 18"/>
</dbReference>
<keyword evidence="7" id="KW-0645">Protease</keyword>
<dbReference type="GO" id="GO:0004252">
    <property type="term" value="F:serine-type endopeptidase activity"/>
    <property type="evidence" value="ECO:0007669"/>
    <property type="project" value="InterPro"/>
</dbReference>
<comment type="similarity">
    <text evidence="4">Belongs to the peptidase S1C family.</text>
</comment>
<keyword evidence="14" id="KW-0496">Mitochondrion</keyword>
<evidence type="ECO:0000256" key="2">
    <source>
        <dbReference type="ARBA" id="ARBA00004304"/>
    </source>
</evidence>
<dbReference type="GO" id="GO:0007005">
    <property type="term" value="P:mitochondrion organization"/>
    <property type="evidence" value="ECO:0007669"/>
    <property type="project" value="UniProtKB-ARBA"/>
</dbReference>
<dbReference type="PRINTS" id="PR00834">
    <property type="entry name" value="PROTEASES2C"/>
</dbReference>
<evidence type="ECO:0000313" key="18">
    <source>
        <dbReference type="EMBL" id="CAI9735667.1"/>
    </source>
</evidence>
<evidence type="ECO:0000256" key="9">
    <source>
        <dbReference type="ARBA" id="ARBA00022703"/>
    </source>
</evidence>
<accession>A0AA36FFG4</accession>
<feature type="domain" description="PDZ" evidence="17">
    <location>
        <begin position="357"/>
        <end position="412"/>
    </location>
</feature>
<dbReference type="InterPro" id="IPR009003">
    <property type="entry name" value="Peptidase_S1_PA"/>
</dbReference>
<evidence type="ECO:0000256" key="12">
    <source>
        <dbReference type="ARBA" id="ARBA00022946"/>
    </source>
</evidence>
<protein>
    <recommendedName>
        <fullName evidence="6">Serine protease HTRA2, mitochondrial</fullName>
        <ecNumber evidence="5">3.4.21.108</ecNumber>
    </recommendedName>
</protein>
<dbReference type="Pfam" id="PF13365">
    <property type="entry name" value="Trypsin_2"/>
    <property type="match status" value="1"/>
</dbReference>
<evidence type="ECO:0000256" key="4">
    <source>
        <dbReference type="ARBA" id="ARBA00010541"/>
    </source>
</evidence>
<dbReference type="Pfam" id="PF17820">
    <property type="entry name" value="PDZ_6"/>
    <property type="match status" value="1"/>
</dbReference>
<evidence type="ECO:0000256" key="11">
    <source>
        <dbReference type="ARBA" id="ARBA00022825"/>
    </source>
</evidence>
<gene>
    <name evidence="18" type="ORF">OCTVUL_1B020215</name>
</gene>
<evidence type="ECO:0000256" key="10">
    <source>
        <dbReference type="ARBA" id="ARBA00022801"/>
    </source>
</evidence>
<proteinExistence type="inferred from homology"/>
<name>A0AA36FFG4_OCTVU</name>
<keyword evidence="9" id="KW-0053">Apoptosis</keyword>
<dbReference type="SUPFAM" id="SSF50494">
    <property type="entry name" value="Trypsin-like serine proteases"/>
    <property type="match status" value="1"/>
</dbReference>
<evidence type="ECO:0000256" key="8">
    <source>
        <dbReference type="ARBA" id="ARBA00022692"/>
    </source>
</evidence>
<evidence type="ECO:0000313" key="19">
    <source>
        <dbReference type="Proteomes" id="UP001162480"/>
    </source>
</evidence>
<keyword evidence="13" id="KW-1133">Transmembrane helix</keyword>
<comment type="catalytic activity">
    <reaction evidence="1">
        <text>Cleavage of non-polar aliphatic amino-acids at the P1 position, with a preference for Val, Ile and Met. At the P2 and P3 positions, Arg is selected most strongly with a secondary preference for other hydrophilic residues.</text>
        <dbReference type="EC" id="3.4.21.108"/>
    </reaction>
</comment>
<dbReference type="GO" id="GO:0031966">
    <property type="term" value="C:mitochondrial membrane"/>
    <property type="evidence" value="ECO:0007669"/>
    <property type="project" value="UniProtKB-SubCell"/>
</dbReference>
<evidence type="ECO:0000256" key="7">
    <source>
        <dbReference type="ARBA" id="ARBA00022670"/>
    </source>
</evidence>
<dbReference type="SMART" id="SM00228">
    <property type="entry name" value="PDZ"/>
    <property type="match status" value="1"/>
</dbReference>
<keyword evidence="8" id="KW-0812">Transmembrane</keyword>
<dbReference type="PANTHER" id="PTHR22939:SF129">
    <property type="entry name" value="SERINE PROTEASE HTRA2, MITOCHONDRIAL"/>
    <property type="match status" value="1"/>
</dbReference>
<keyword evidence="10" id="KW-0378">Hydrolase</keyword>
<evidence type="ECO:0000256" key="6">
    <source>
        <dbReference type="ARBA" id="ARBA00016929"/>
    </source>
</evidence>
<evidence type="ECO:0000256" key="16">
    <source>
        <dbReference type="ARBA" id="ARBA00023145"/>
    </source>
</evidence>
<dbReference type="InterPro" id="IPR036034">
    <property type="entry name" value="PDZ_sf"/>
</dbReference>
<dbReference type="GO" id="GO:0005758">
    <property type="term" value="C:mitochondrial intermembrane space"/>
    <property type="evidence" value="ECO:0007669"/>
    <property type="project" value="UniProtKB-SubCell"/>
</dbReference>
<evidence type="ECO:0000256" key="1">
    <source>
        <dbReference type="ARBA" id="ARBA00001760"/>
    </source>
</evidence>
<dbReference type="CDD" id="cd06785">
    <property type="entry name" value="cpPDZ_HtrA-like"/>
    <property type="match status" value="1"/>
</dbReference>
<evidence type="ECO:0000259" key="17">
    <source>
        <dbReference type="PROSITE" id="PS50106"/>
    </source>
</evidence>
<evidence type="ECO:0000256" key="3">
    <source>
        <dbReference type="ARBA" id="ARBA00004569"/>
    </source>
</evidence>
<dbReference type="PROSITE" id="PS50106">
    <property type="entry name" value="PDZ"/>
    <property type="match status" value="1"/>
</dbReference>
<evidence type="ECO:0000256" key="5">
    <source>
        <dbReference type="ARBA" id="ARBA00013033"/>
    </source>
</evidence>
<keyword evidence="11" id="KW-0720">Serine protease</keyword>
<comment type="subcellular location">
    <subcellularLocation>
        <location evidence="3">Mitochondrion intermembrane space</location>
    </subcellularLocation>
    <subcellularLocation>
        <location evidence="2">Mitochondrion membrane</location>
        <topology evidence="2">Single-pass membrane protein</topology>
    </subcellularLocation>
</comment>
<dbReference type="InterPro" id="IPR041489">
    <property type="entry name" value="PDZ_6"/>
</dbReference>
<dbReference type="GO" id="GO:0043065">
    <property type="term" value="P:positive regulation of apoptotic process"/>
    <property type="evidence" value="ECO:0007669"/>
    <property type="project" value="TreeGrafter"/>
</dbReference>
<dbReference type="FunFam" id="2.40.10.120:FF:000004">
    <property type="entry name" value="Serine protease HTRA2, mitochondrial"/>
    <property type="match status" value="1"/>
</dbReference>
<keyword evidence="16" id="KW-0865">Zymogen</keyword>
<dbReference type="AlphaFoldDB" id="A0AA36FFG4"/>
<dbReference type="InterPro" id="IPR001478">
    <property type="entry name" value="PDZ"/>
</dbReference>
<keyword evidence="12" id="KW-0809">Transit peptide</keyword>
<dbReference type="Gene3D" id="2.30.42.10">
    <property type="match status" value="1"/>
</dbReference>
<organism evidence="18 19">
    <name type="scientific">Octopus vulgaris</name>
    <name type="common">Common octopus</name>
    <dbReference type="NCBI Taxonomy" id="6645"/>
    <lineage>
        <taxon>Eukaryota</taxon>
        <taxon>Metazoa</taxon>
        <taxon>Spiralia</taxon>
        <taxon>Lophotrochozoa</taxon>
        <taxon>Mollusca</taxon>
        <taxon>Cephalopoda</taxon>
        <taxon>Coleoidea</taxon>
        <taxon>Octopodiformes</taxon>
        <taxon>Octopoda</taxon>
        <taxon>Incirrata</taxon>
        <taxon>Octopodidae</taxon>
        <taxon>Octopus</taxon>
    </lineage>
</organism>
<reference evidence="18" key="1">
    <citation type="submission" date="2023-08" db="EMBL/GenBank/DDBJ databases">
        <authorList>
            <person name="Alioto T."/>
            <person name="Alioto T."/>
            <person name="Gomez Garrido J."/>
        </authorList>
    </citation>
    <scope>NUCLEOTIDE SEQUENCE</scope>
</reference>
<dbReference type="EMBL" id="OX597831">
    <property type="protein sequence ID" value="CAI9735667.1"/>
    <property type="molecule type" value="Genomic_DNA"/>
</dbReference>
<dbReference type="PANTHER" id="PTHR22939">
    <property type="entry name" value="SERINE PROTEASE FAMILY S1C HTRA-RELATED"/>
    <property type="match status" value="1"/>
</dbReference>
<dbReference type="InterPro" id="IPR001940">
    <property type="entry name" value="Peptidase_S1C"/>
</dbReference>
<dbReference type="Gene3D" id="2.40.10.120">
    <property type="match status" value="1"/>
</dbReference>
<keyword evidence="15" id="KW-0472">Membrane</keyword>
<evidence type="ECO:0000256" key="13">
    <source>
        <dbReference type="ARBA" id="ARBA00022989"/>
    </source>
</evidence>
<dbReference type="SUPFAM" id="SSF50156">
    <property type="entry name" value="PDZ domain-like"/>
    <property type="match status" value="1"/>
</dbReference>